<evidence type="ECO:0000313" key="4">
    <source>
        <dbReference type="EMBL" id="MDQ0111754.1"/>
    </source>
</evidence>
<comment type="caution">
    <text evidence="4">The sequence shown here is derived from an EMBL/GenBank/DDBJ whole genome shotgun (WGS) entry which is preliminary data.</text>
</comment>
<dbReference type="EMBL" id="JAUSSU010000002">
    <property type="protein sequence ID" value="MDQ0111754.1"/>
    <property type="molecule type" value="Genomic_DNA"/>
</dbReference>
<protein>
    <submittedName>
        <fullName evidence="4">GNAT superfamily N-acetyltransferase/uncharacterized damage-inducible protein DinB</fullName>
    </submittedName>
</protein>
<dbReference type="InterPro" id="IPR016181">
    <property type="entry name" value="Acyl_CoA_acyltransferase"/>
</dbReference>
<evidence type="ECO:0000259" key="3">
    <source>
        <dbReference type="PROSITE" id="PS51186"/>
    </source>
</evidence>
<gene>
    <name evidence="4" type="ORF">J2T15_001187</name>
</gene>
<proteinExistence type="predicted"/>
<dbReference type="Proteomes" id="UP001229346">
    <property type="component" value="Unassembled WGS sequence"/>
</dbReference>
<dbReference type="PROSITE" id="PS51186">
    <property type="entry name" value="GNAT"/>
    <property type="match status" value="1"/>
</dbReference>
<dbReference type="InterPro" id="IPR000182">
    <property type="entry name" value="GNAT_dom"/>
</dbReference>
<evidence type="ECO:0000256" key="2">
    <source>
        <dbReference type="ARBA" id="ARBA00023315"/>
    </source>
</evidence>
<feature type="domain" description="N-acetyltransferase" evidence="3">
    <location>
        <begin position="256"/>
        <end position="405"/>
    </location>
</feature>
<organism evidence="4 5">
    <name type="scientific">Paenibacillus harenae</name>
    <dbReference type="NCBI Taxonomy" id="306543"/>
    <lineage>
        <taxon>Bacteria</taxon>
        <taxon>Bacillati</taxon>
        <taxon>Bacillota</taxon>
        <taxon>Bacilli</taxon>
        <taxon>Bacillales</taxon>
        <taxon>Paenibacillaceae</taxon>
        <taxon>Paenibacillus</taxon>
    </lineage>
</organism>
<accession>A0ABT9TWK7</accession>
<dbReference type="Pfam" id="PF24553">
    <property type="entry name" value="Rv0428c_C"/>
    <property type="match status" value="1"/>
</dbReference>
<keyword evidence="1" id="KW-0808">Transferase</keyword>
<name>A0ABT9TWK7_PAEHA</name>
<dbReference type="InterPro" id="IPR050680">
    <property type="entry name" value="YpeA/RimI_acetyltransf"/>
</dbReference>
<evidence type="ECO:0000313" key="5">
    <source>
        <dbReference type="Proteomes" id="UP001229346"/>
    </source>
</evidence>
<dbReference type="PANTHER" id="PTHR43420">
    <property type="entry name" value="ACETYLTRANSFERASE"/>
    <property type="match status" value="1"/>
</dbReference>
<dbReference type="InterPro" id="IPR056935">
    <property type="entry name" value="Rv0428c-like_C"/>
</dbReference>
<dbReference type="PANTHER" id="PTHR43420:SF12">
    <property type="entry name" value="N-ACETYLTRANSFERASE DOMAIN-CONTAINING PROTEIN"/>
    <property type="match status" value="1"/>
</dbReference>
<reference evidence="4 5" key="1">
    <citation type="submission" date="2023-07" db="EMBL/GenBank/DDBJ databases">
        <title>Sorghum-associated microbial communities from plants grown in Nebraska, USA.</title>
        <authorList>
            <person name="Schachtman D."/>
        </authorList>
    </citation>
    <scope>NUCLEOTIDE SEQUENCE [LARGE SCALE GENOMIC DNA]</scope>
    <source>
        <strain evidence="4 5">CC482</strain>
    </source>
</reference>
<evidence type="ECO:0000256" key="1">
    <source>
        <dbReference type="ARBA" id="ARBA00022679"/>
    </source>
</evidence>
<dbReference type="Gene3D" id="3.40.630.30">
    <property type="match status" value="1"/>
</dbReference>
<dbReference type="SUPFAM" id="SSF109854">
    <property type="entry name" value="DinB/YfiT-like putative metalloenzymes"/>
    <property type="match status" value="1"/>
</dbReference>
<dbReference type="InterPro" id="IPR024775">
    <property type="entry name" value="DinB-like"/>
</dbReference>
<dbReference type="Pfam" id="PF12867">
    <property type="entry name" value="DinB_2"/>
    <property type="match status" value="1"/>
</dbReference>
<dbReference type="Gene3D" id="1.20.120.450">
    <property type="entry name" value="dinb family like domain"/>
    <property type="match status" value="1"/>
</dbReference>
<keyword evidence="5" id="KW-1185">Reference proteome</keyword>
<keyword evidence="2" id="KW-0012">Acyltransferase</keyword>
<dbReference type="InterPro" id="IPR034660">
    <property type="entry name" value="DinB/YfiT-like"/>
</dbReference>
<dbReference type="SUPFAM" id="SSF55729">
    <property type="entry name" value="Acyl-CoA N-acyltransferases (Nat)"/>
    <property type="match status" value="1"/>
</dbReference>
<dbReference type="RefSeq" id="WP_307201953.1">
    <property type="nucleotide sequence ID" value="NZ_JAUSSU010000002.1"/>
</dbReference>
<sequence>MGIELTLREQLLEQFGEWNQFIVHIEKLGESLWNQSIAEGKWTVREVVAHIARWDDYFFEEAIAKAAESEPLTVKHIDYDSYNEIAKSYGLSTSIRRLAEHAVTIRGRIINVIEGLSIAEYEHAYVDADGHPFQFESYLKDFLWHDRHHMAQINRLIHLKLEEMSLNGWPALQTILCDGWLIRTADGYTKRSNSVQPLYGHSLPTELKINQCETLYNGLQAPTVFKVTPFARPAGLDGILADLNYKLVDPTSVKTVVLDNMELPSYSDAEIILETDLSELWLDAVAVFNRLTEEQKSATQTMLASSSVKKCYGLLYDNGIPVACGFASLEQGWVGLYDVVTDEQFRNKGYGEKLIRHLLSWAKREGATHGYLLVVKANAPANRLYDKLGFAHAYEYWYRVKAYQG</sequence>
<dbReference type="CDD" id="cd04301">
    <property type="entry name" value="NAT_SF"/>
    <property type="match status" value="1"/>
</dbReference>